<accession>X6LUC4</accession>
<protein>
    <submittedName>
        <fullName evidence="1">Uncharacterized protein</fullName>
    </submittedName>
</protein>
<keyword evidence="2" id="KW-1185">Reference proteome</keyword>
<sequence length="118" mass="13467">MIFHLGVNIKEMSEKNNILFGDQWKGFKVTEDIDTNSKCDVLIEHKNYKSYRSINGKSPTMSSSPQKTTITAPVTELTQQSVVSESIKAAIETLPYNKHADWQTIAKKEYEKYIVKPL</sequence>
<organism evidence="1 2">
    <name type="scientific">Reticulomyxa filosa</name>
    <dbReference type="NCBI Taxonomy" id="46433"/>
    <lineage>
        <taxon>Eukaryota</taxon>
        <taxon>Sar</taxon>
        <taxon>Rhizaria</taxon>
        <taxon>Retaria</taxon>
        <taxon>Foraminifera</taxon>
        <taxon>Monothalamids</taxon>
        <taxon>Reticulomyxidae</taxon>
        <taxon>Reticulomyxa</taxon>
    </lineage>
</organism>
<evidence type="ECO:0000313" key="2">
    <source>
        <dbReference type="Proteomes" id="UP000023152"/>
    </source>
</evidence>
<gene>
    <name evidence="1" type="ORF">RFI_32654</name>
</gene>
<dbReference type="Proteomes" id="UP000023152">
    <property type="component" value="Unassembled WGS sequence"/>
</dbReference>
<evidence type="ECO:0000313" key="1">
    <source>
        <dbReference type="EMBL" id="ETO04742.1"/>
    </source>
</evidence>
<reference evidence="1 2" key="1">
    <citation type="journal article" date="2013" name="Curr. Biol.">
        <title>The Genome of the Foraminiferan Reticulomyxa filosa.</title>
        <authorList>
            <person name="Glockner G."/>
            <person name="Hulsmann N."/>
            <person name="Schleicher M."/>
            <person name="Noegel A.A."/>
            <person name="Eichinger L."/>
            <person name="Gallinger C."/>
            <person name="Pawlowski J."/>
            <person name="Sierra R."/>
            <person name="Euteneuer U."/>
            <person name="Pillet L."/>
            <person name="Moustafa A."/>
            <person name="Platzer M."/>
            <person name="Groth M."/>
            <person name="Szafranski K."/>
            <person name="Schliwa M."/>
        </authorList>
    </citation>
    <scope>NUCLEOTIDE SEQUENCE [LARGE SCALE GENOMIC DNA]</scope>
</reference>
<comment type="caution">
    <text evidence="1">The sequence shown here is derived from an EMBL/GenBank/DDBJ whole genome shotgun (WGS) entry which is preliminary data.</text>
</comment>
<proteinExistence type="predicted"/>
<name>X6LUC4_RETFI</name>
<dbReference type="EMBL" id="ASPP01028991">
    <property type="protein sequence ID" value="ETO04742.1"/>
    <property type="molecule type" value="Genomic_DNA"/>
</dbReference>
<dbReference type="AlphaFoldDB" id="X6LUC4"/>